<dbReference type="GO" id="GO:0051537">
    <property type="term" value="F:2 iron, 2 sulfur cluster binding"/>
    <property type="evidence" value="ECO:0007669"/>
    <property type="project" value="UniProtKB-KW"/>
</dbReference>
<dbReference type="PANTHER" id="PTHR23426">
    <property type="entry name" value="FERREDOXIN/ADRENODOXIN"/>
    <property type="match status" value="1"/>
</dbReference>
<evidence type="ECO:0000313" key="9">
    <source>
        <dbReference type="Proteomes" id="UP000198796"/>
    </source>
</evidence>
<keyword evidence="3" id="KW-0479">Metal-binding</keyword>
<dbReference type="STRING" id="871651.SAMN05421688_1057"/>
<dbReference type="Gene3D" id="3.10.20.30">
    <property type="match status" value="1"/>
</dbReference>
<keyword evidence="5" id="KW-0411">Iron-sulfur</keyword>
<dbReference type="EMBL" id="FOJU01000001">
    <property type="protein sequence ID" value="SFA80658.1"/>
    <property type="molecule type" value="Genomic_DNA"/>
</dbReference>
<dbReference type="GO" id="GO:0009055">
    <property type="term" value="F:electron transfer activity"/>
    <property type="evidence" value="ECO:0007669"/>
    <property type="project" value="TreeGrafter"/>
</dbReference>
<dbReference type="InterPro" id="IPR036010">
    <property type="entry name" value="2Fe-2S_ferredoxin-like_sf"/>
</dbReference>
<feature type="domain" description="2Fe-2S ferredoxin-type" evidence="7">
    <location>
        <begin position="2"/>
        <end position="106"/>
    </location>
</feature>
<dbReference type="InterPro" id="IPR001055">
    <property type="entry name" value="Adrenodoxin-like"/>
</dbReference>
<dbReference type="InterPro" id="IPR012675">
    <property type="entry name" value="Beta-grasp_dom_sf"/>
</dbReference>
<dbReference type="PRINTS" id="PR00355">
    <property type="entry name" value="ADRENODOXIN"/>
</dbReference>
<dbReference type="GO" id="GO:0046872">
    <property type="term" value="F:metal ion binding"/>
    <property type="evidence" value="ECO:0007669"/>
    <property type="project" value="UniProtKB-KW"/>
</dbReference>
<dbReference type="InterPro" id="IPR018298">
    <property type="entry name" value="Adrenodoxin_Fe-S_BS"/>
</dbReference>
<keyword evidence="9" id="KW-1185">Reference proteome</keyword>
<dbReference type="AlphaFoldDB" id="A0A1I0VWT0"/>
<name>A0A1I0VWT0_9RHOB</name>
<organism evidence="8 9">
    <name type="scientific">Poseidonocella pacifica</name>
    <dbReference type="NCBI Taxonomy" id="871651"/>
    <lineage>
        <taxon>Bacteria</taxon>
        <taxon>Pseudomonadati</taxon>
        <taxon>Pseudomonadota</taxon>
        <taxon>Alphaproteobacteria</taxon>
        <taxon>Rhodobacterales</taxon>
        <taxon>Roseobacteraceae</taxon>
        <taxon>Poseidonocella</taxon>
    </lineage>
</organism>
<reference evidence="8 9" key="1">
    <citation type="submission" date="2016-10" db="EMBL/GenBank/DDBJ databases">
        <authorList>
            <person name="de Groot N.N."/>
        </authorList>
    </citation>
    <scope>NUCLEOTIDE SEQUENCE [LARGE SCALE GENOMIC DNA]</scope>
    <source>
        <strain evidence="8 9">DSM 29316</strain>
    </source>
</reference>
<dbReference type="RefSeq" id="WP_092061222.1">
    <property type="nucleotide sequence ID" value="NZ_FOJU01000001.1"/>
</dbReference>
<dbReference type="SUPFAM" id="SSF54292">
    <property type="entry name" value="2Fe-2S ferredoxin-like"/>
    <property type="match status" value="1"/>
</dbReference>
<evidence type="ECO:0000256" key="1">
    <source>
        <dbReference type="ARBA" id="ARBA00010914"/>
    </source>
</evidence>
<evidence type="ECO:0000313" key="8">
    <source>
        <dbReference type="EMBL" id="SFA80658.1"/>
    </source>
</evidence>
<evidence type="ECO:0000256" key="2">
    <source>
        <dbReference type="ARBA" id="ARBA00022714"/>
    </source>
</evidence>
<dbReference type="PANTHER" id="PTHR23426:SF65">
    <property type="entry name" value="FERREDOXIN-2, MITOCHONDRIAL"/>
    <property type="match status" value="1"/>
</dbReference>
<dbReference type="GO" id="GO:0140647">
    <property type="term" value="P:P450-containing electron transport chain"/>
    <property type="evidence" value="ECO:0007669"/>
    <property type="project" value="InterPro"/>
</dbReference>
<evidence type="ECO:0000256" key="5">
    <source>
        <dbReference type="ARBA" id="ARBA00023014"/>
    </source>
</evidence>
<gene>
    <name evidence="8" type="ORF">SAMN05421688_1057</name>
</gene>
<evidence type="ECO:0000256" key="3">
    <source>
        <dbReference type="ARBA" id="ARBA00022723"/>
    </source>
</evidence>
<keyword evidence="4" id="KW-0408">Iron</keyword>
<dbReference type="InterPro" id="IPR001041">
    <property type="entry name" value="2Fe-2S_ferredoxin-type"/>
</dbReference>
<evidence type="ECO:0000256" key="6">
    <source>
        <dbReference type="ARBA" id="ARBA00034078"/>
    </source>
</evidence>
<evidence type="ECO:0000259" key="7">
    <source>
        <dbReference type="PROSITE" id="PS51085"/>
    </source>
</evidence>
<keyword evidence="2" id="KW-0001">2Fe-2S</keyword>
<dbReference type="CDD" id="cd00207">
    <property type="entry name" value="fer2"/>
    <property type="match status" value="1"/>
</dbReference>
<protein>
    <submittedName>
        <fullName evidence="8">Ferredoxin, 2Fe-2S</fullName>
    </submittedName>
</protein>
<accession>A0A1I0VWT0</accession>
<dbReference type="OrthoDB" id="9799640at2"/>
<evidence type="ECO:0000256" key="4">
    <source>
        <dbReference type="ARBA" id="ARBA00023004"/>
    </source>
</evidence>
<proteinExistence type="inferred from homology"/>
<dbReference type="PROSITE" id="PS00814">
    <property type="entry name" value="ADX"/>
    <property type="match status" value="1"/>
</dbReference>
<comment type="similarity">
    <text evidence="1">Belongs to the adrenodoxin/putidaredoxin family.</text>
</comment>
<sequence>MINVTYIQPDGSETTVTAQPGDSVMQTALNNNIDGIIAECGGSMACATCHVYVEGEWADQTGARMDGEEDMLDCAMSEMKDTSRLSCQIKLTEALDGLRVHIPEEQA</sequence>
<comment type="cofactor">
    <cofactor evidence="6">
        <name>[2Fe-2S] cluster</name>
        <dbReference type="ChEBI" id="CHEBI:190135"/>
    </cofactor>
</comment>
<dbReference type="PROSITE" id="PS51085">
    <property type="entry name" value="2FE2S_FER_2"/>
    <property type="match status" value="1"/>
</dbReference>
<dbReference type="Pfam" id="PF00111">
    <property type="entry name" value="Fer2"/>
    <property type="match status" value="1"/>
</dbReference>
<dbReference type="Proteomes" id="UP000198796">
    <property type="component" value="Unassembled WGS sequence"/>
</dbReference>